<keyword evidence="1" id="KW-1133">Transmembrane helix</keyword>
<proteinExistence type="predicted"/>
<feature type="transmembrane region" description="Helical" evidence="1">
    <location>
        <begin position="46"/>
        <end position="67"/>
    </location>
</feature>
<keyword evidence="1" id="KW-0472">Membrane</keyword>
<reference evidence="2" key="2">
    <citation type="journal article" date="2014" name="Genomics">
        <title>Prevalence and mapping of a plasmid encoding a type IV secretion system in Acinetobacter baumannii.</title>
        <authorList>
            <person name="Liu C.C."/>
            <person name="Kuo H.Y."/>
            <person name="Tang C.Y."/>
            <person name="Chang K.C."/>
            <person name="Liou M.L."/>
        </authorList>
    </citation>
    <scope>NUCLEOTIDE SEQUENCE</scope>
    <source>
        <strain evidence="2">TYTH-1</strain>
        <plasmid evidence="2">pAB_CC</plasmid>
    </source>
</reference>
<name>A0A076G3M1_ACIBA</name>
<reference evidence="2" key="1">
    <citation type="submission" date="2013-11" db="EMBL/GenBank/DDBJ databases">
        <authorList>
            <person name="Liu C.-C."/>
            <person name="Tang C.Y."/>
            <person name="Kuo H.-Y."/>
            <person name="Chang K.-C."/>
            <person name="Liou M.-L."/>
        </authorList>
    </citation>
    <scope>NUCLEOTIDE SEQUENCE</scope>
    <source>
        <strain evidence="2">TYTH-1</strain>
        <plasmid evidence="2">pAB_CC</plasmid>
    </source>
</reference>
<dbReference type="AlphaFoldDB" id="A0A076G3M1"/>
<feature type="transmembrane region" description="Helical" evidence="1">
    <location>
        <begin position="13"/>
        <end position="34"/>
    </location>
</feature>
<evidence type="ECO:0000313" key="2">
    <source>
        <dbReference type="EMBL" id="AII26477.1"/>
    </source>
</evidence>
<protein>
    <submittedName>
        <fullName evidence="2">Uncharacterized protein</fullName>
    </submittedName>
</protein>
<dbReference type="EMBL" id="KF889012">
    <property type="protein sequence ID" value="AII26477.1"/>
    <property type="molecule type" value="Genomic_DNA"/>
</dbReference>
<sequence>MINLLELLYLGDFYSLVFIFFLMLMLASLIFFALKKRPIFYNSFSLSFFLTLIAWLSINAAPLPFALQENIKTLLIQQAKAGVGSNGLVNRILVPCMYPNKGYIRGFDYHYALDSYKTDMQKHLDKTEAFKVQPKSVLNIDTSLELCKFIEEFNVIKVKEITENEPR</sequence>
<keyword evidence="1" id="KW-0812">Transmembrane</keyword>
<dbReference type="RefSeq" id="WP_223233647.1">
    <property type="nucleotide sequence ID" value="NZ_KF889012.1"/>
</dbReference>
<organism evidence="2">
    <name type="scientific">Acinetobacter baumannii TYTH-1</name>
    <dbReference type="NCBI Taxonomy" id="1100841"/>
    <lineage>
        <taxon>Bacteria</taxon>
        <taxon>Pseudomonadati</taxon>
        <taxon>Pseudomonadota</taxon>
        <taxon>Gammaproteobacteria</taxon>
        <taxon>Moraxellales</taxon>
        <taxon>Moraxellaceae</taxon>
        <taxon>Acinetobacter</taxon>
        <taxon>Acinetobacter calcoaceticus/baumannii complex</taxon>
    </lineage>
</organism>
<geneLocation type="plasmid" evidence="2">
    <name>pAB_CC</name>
</geneLocation>
<keyword evidence="2" id="KW-0614">Plasmid</keyword>
<gene>
    <name evidence="2" type="ORF">M3Q_pABCC74</name>
</gene>
<accession>A0A076G3M1</accession>
<evidence type="ECO:0000256" key="1">
    <source>
        <dbReference type="SAM" id="Phobius"/>
    </source>
</evidence>